<feature type="domain" description="TTHB210-like" evidence="3">
    <location>
        <begin position="79"/>
        <end position="131"/>
    </location>
</feature>
<dbReference type="KEGG" id="hts:HMJ29_05890"/>
<feature type="signal peptide" evidence="2">
    <location>
        <begin position="1"/>
        <end position="23"/>
    </location>
</feature>
<gene>
    <name evidence="4" type="ORF">HMJ29_05890</name>
</gene>
<proteinExistence type="predicted"/>
<dbReference type="Proteomes" id="UP000501623">
    <property type="component" value="Chromosome"/>
</dbReference>
<protein>
    <submittedName>
        <fullName evidence="4">DUF5602 domain-containing protein</fullName>
    </submittedName>
</protein>
<keyword evidence="5" id="KW-1185">Reference proteome</keyword>
<feature type="chain" id="PRO_5027120355" evidence="2">
    <location>
        <begin position="24"/>
        <end position="283"/>
    </location>
</feature>
<reference evidence="4 5" key="1">
    <citation type="submission" date="2020-05" db="EMBL/GenBank/DDBJ databases">
        <title>Complete genome sequence of Hymenobacter sp. TS19 in Coasted Sand Dune.</title>
        <authorList>
            <person name="Lee J.-H."/>
            <person name="Jung J.-H."/>
            <person name="Jeong S."/>
            <person name="Zhao L."/>
            <person name="Kim M.-K."/>
            <person name="Seo H.-S."/>
            <person name="Lim S."/>
        </authorList>
    </citation>
    <scope>NUCLEOTIDE SEQUENCE [LARGE SCALE GENOMIC DNA]</scope>
    <source>
        <strain evidence="4 5">TS19</strain>
    </source>
</reference>
<dbReference type="RefSeq" id="WP_171590599.1">
    <property type="nucleotide sequence ID" value="NZ_CP053538.1"/>
</dbReference>
<dbReference type="CDD" id="cd11669">
    <property type="entry name" value="TTHB210-like"/>
    <property type="match status" value="1"/>
</dbReference>
<feature type="region of interest" description="Disordered" evidence="1">
    <location>
        <begin position="28"/>
        <end position="56"/>
    </location>
</feature>
<feature type="compositionally biased region" description="Low complexity" evidence="1">
    <location>
        <begin position="45"/>
        <end position="56"/>
    </location>
</feature>
<keyword evidence="2" id="KW-0732">Signal</keyword>
<dbReference type="PROSITE" id="PS51257">
    <property type="entry name" value="PROKAR_LIPOPROTEIN"/>
    <property type="match status" value="1"/>
</dbReference>
<dbReference type="Pfam" id="PF18197">
    <property type="entry name" value="TTHB210-like"/>
    <property type="match status" value="1"/>
</dbReference>
<accession>A0A6M6BDC2</accession>
<evidence type="ECO:0000256" key="1">
    <source>
        <dbReference type="SAM" id="MobiDB-lite"/>
    </source>
</evidence>
<evidence type="ECO:0000313" key="5">
    <source>
        <dbReference type="Proteomes" id="UP000501623"/>
    </source>
</evidence>
<sequence>MKNTPLKRWVALVCLSTIALSTACNRTEDIPQPTSQIGSSDAMQSGNGSPNGNSNYTTTYGTAVELGEGSARSFVTLNKKGIPMEIGVRITETALQGLPMEEPMNPTDLWYLLPLPSQAALTPFNHLSLDWNPHGHEPTTIYTLPHFDLHFYMISPEERQTIAPNDPRGEFNLPAPQYLPANYVPGPGTVPSMGKHWLDPSGPEFQGQTFTQTFIYGTFDGQVSFLEPMFTLDFLKQTQHDKYRLPQPQAVSRTGLYYPTRYTYRLDHSNHEYVIVLYDMVLR</sequence>
<dbReference type="InterPro" id="IPR033786">
    <property type="entry name" value="TTHB210-like"/>
</dbReference>
<dbReference type="InterPro" id="IPR040832">
    <property type="entry name" value="TTHB210-like_dom"/>
</dbReference>
<name>A0A6M6BDC2_9BACT</name>
<evidence type="ECO:0000256" key="2">
    <source>
        <dbReference type="SAM" id="SignalP"/>
    </source>
</evidence>
<dbReference type="EMBL" id="CP053538">
    <property type="protein sequence ID" value="QJX46491.1"/>
    <property type="molecule type" value="Genomic_DNA"/>
</dbReference>
<dbReference type="AlphaFoldDB" id="A0A6M6BDC2"/>
<organism evidence="4 5">
    <name type="scientific">Hymenobacter taeanensis</name>
    <dbReference type="NCBI Taxonomy" id="2735321"/>
    <lineage>
        <taxon>Bacteria</taxon>
        <taxon>Pseudomonadati</taxon>
        <taxon>Bacteroidota</taxon>
        <taxon>Cytophagia</taxon>
        <taxon>Cytophagales</taxon>
        <taxon>Hymenobacteraceae</taxon>
        <taxon>Hymenobacter</taxon>
    </lineage>
</organism>
<evidence type="ECO:0000259" key="3">
    <source>
        <dbReference type="Pfam" id="PF18197"/>
    </source>
</evidence>
<evidence type="ECO:0000313" key="4">
    <source>
        <dbReference type="EMBL" id="QJX46491.1"/>
    </source>
</evidence>
<feature type="compositionally biased region" description="Polar residues" evidence="1">
    <location>
        <begin position="32"/>
        <end position="44"/>
    </location>
</feature>